<keyword evidence="2" id="KW-0479">Metal-binding</keyword>
<dbReference type="InterPro" id="IPR056511">
    <property type="entry name" value="IDM1_C"/>
</dbReference>
<keyword evidence="5" id="KW-0539">Nucleus</keyword>
<dbReference type="Gene3D" id="3.40.630.30">
    <property type="match status" value="1"/>
</dbReference>
<dbReference type="InterPro" id="IPR032308">
    <property type="entry name" value="TDBD"/>
</dbReference>
<evidence type="ECO:0000313" key="10">
    <source>
        <dbReference type="EMBL" id="KAK9937884.1"/>
    </source>
</evidence>
<evidence type="ECO:0000256" key="2">
    <source>
        <dbReference type="ARBA" id="ARBA00022723"/>
    </source>
</evidence>
<evidence type="ECO:0000313" key="11">
    <source>
        <dbReference type="Proteomes" id="UP001457282"/>
    </source>
</evidence>
<dbReference type="SMART" id="SM00249">
    <property type="entry name" value="PHD"/>
    <property type="match status" value="2"/>
</dbReference>
<keyword evidence="4" id="KW-0862">Zinc</keyword>
<dbReference type="SUPFAM" id="SSF55729">
    <property type="entry name" value="Acyl-CoA N-acyltransferases (Nat)"/>
    <property type="match status" value="1"/>
</dbReference>
<evidence type="ECO:0000256" key="1">
    <source>
        <dbReference type="ARBA" id="ARBA00004123"/>
    </source>
</evidence>
<dbReference type="InterPro" id="IPR013083">
    <property type="entry name" value="Znf_RING/FYVE/PHD"/>
</dbReference>
<dbReference type="PANTHER" id="PTHR46508:SF2">
    <property type="entry name" value="INCREASED DNA METHYLATION 1"/>
    <property type="match status" value="1"/>
</dbReference>
<evidence type="ECO:0000256" key="5">
    <source>
        <dbReference type="ARBA" id="ARBA00023242"/>
    </source>
</evidence>
<evidence type="ECO:0000259" key="8">
    <source>
        <dbReference type="PROSITE" id="PS50016"/>
    </source>
</evidence>
<proteinExistence type="predicted"/>
<name>A0AAW1XMT6_RUBAR</name>
<keyword evidence="11" id="KW-1185">Reference proteome</keyword>
<gene>
    <name evidence="10" type="ORF">M0R45_014651</name>
</gene>
<dbReference type="Pfam" id="PF23209">
    <property type="entry name" value="IDM1_C"/>
    <property type="match status" value="1"/>
</dbReference>
<dbReference type="InterPro" id="IPR011011">
    <property type="entry name" value="Znf_FYVE_PHD"/>
</dbReference>
<dbReference type="Pfam" id="PF00628">
    <property type="entry name" value="PHD"/>
    <property type="match status" value="1"/>
</dbReference>
<accession>A0AAW1XMT6</accession>
<dbReference type="CDD" id="cd15532">
    <property type="entry name" value="PHD2_CHD_II"/>
    <property type="match status" value="1"/>
</dbReference>
<dbReference type="GO" id="GO:0008270">
    <property type="term" value="F:zinc ion binding"/>
    <property type="evidence" value="ECO:0007669"/>
    <property type="project" value="UniProtKB-KW"/>
</dbReference>
<dbReference type="GO" id="GO:0005634">
    <property type="term" value="C:nucleus"/>
    <property type="evidence" value="ECO:0007669"/>
    <property type="project" value="UniProtKB-SubCell"/>
</dbReference>
<dbReference type="Pfam" id="PF16135">
    <property type="entry name" value="TDBD"/>
    <property type="match status" value="1"/>
</dbReference>
<evidence type="ECO:0000256" key="7">
    <source>
        <dbReference type="SAM" id="MobiDB-lite"/>
    </source>
</evidence>
<comment type="subcellular location">
    <subcellularLocation>
        <location evidence="1">Nucleus</location>
    </subcellularLocation>
</comment>
<dbReference type="GO" id="GO:0016747">
    <property type="term" value="F:acyltransferase activity, transferring groups other than amino-acyl groups"/>
    <property type="evidence" value="ECO:0007669"/>
    <property type="project" value="InterPro"/>
</dbReference>
<feature type="domain" description="PHD-type" evidence="8">
    <location>
        <begin position="894"/>
        <end position="939"/>
    </location>
</feature>
<feature type="region of interest" description="Disordered" evidence="7">
    <location>
        <begin position="734"/>
        <end position="757"/>
    </location>
</feature>
<evidence type="ECO:0000256" key="4">
    <source>
        <dbReference type="ARBA" id="ARBA00022833"/>
    </source>
</evidence>
<sequence>MFLSKEIEDLHDDDFEGSKTEHCIFTEVFFGGDSASTSKRCLVTGVINFECESSKNTDTSLSSNSENSTVTNQSYFKNTCLEEFYTATEESREIFARGFSLDRSTWLDTNGEDVSVKRMKFSVDELPTPGLGKAINSSVDPKEMLSGMSGPATNSITETVTFRLVESSSEGVTSSCYLLKQHAKIDRRAMVGNPDVSKCRLPTSNENDGKELCASKAIASPVSQESFSTMLLATGPSVNLLDQLGTPLGAEGNPEGLESPVLDGSVIALKKDSSKDPRPLLQYDVNRLLEAAGWHIQRRKRPSRAYMESVYITPKGRLIREFPKAWRLCGELLFANWCSLLQRGDAKEWTDINQFWSDLSGALVSFEKEMNQPEPATELAYWWWLLDPFVIVVFIERKILALRKGEIVKATQSLDIFTNHKALTLTNANSIKNQLEKEDVSIPLCERTLARGSGSAISVGNDNACRQQSRNESTSNYCRETNNEGERSSCLANAGIRVGNGCSNISGNVIASLDLTSLPACVSDSTYIQSTRLDVPIASRICNNVLGGSQVVSPNADSANFPSGNNQSSVLDVETEVMEDELLGGMAHDKLRSNLQGSLDYQQKCASDVILKRKTRRKCKKISEMEPSTLYQRDLLGSTSSNNMGLQCIDVNGTRSKLKEVEGDLAGNKRSKGSCTKYSSLNSSQHQVGEKFPKSMKNCRDYDDFKTGKKKPSRCEIKDDDLLVSAIIKNKDFSASPGRCSSRKKGRKSRANRKLKSQKSHCKLLLRSLGSGGKHFKDGKWSSLGVKTVLSWLLDAGVIFLDDVIQYRNTKDGSVIKDGLVTRDGIFCKCCSEVLTVSEFKIHGGFRLNRPCLNLFLESGKAFTLCQLQAWSAEYKTRKRLTQVVRADENDENDDSCGLCGEGGELICCDNCPSTFHQACLSLQELPEGSWYCPNCTCWICGDFVTDKEASSTSDGFKCSQCEHKYHEACLKEKCIYVGAILDSWFCDRNCQEVYSGLQSHVGYINHVVDGFSWTLLRCIRDDQKVHSAQRLALKAECNTRLAVALTIMEESFLSMVDPRTGIDMIPQVLYSWGSEFARLNFQGFYTAVLEKDDVLVSVASIRVHGTTVAEMPLIATCSQYRRQGMCRRLVTAIEEMLISFKVEKLVIAAIPDLVGTWTDGFGFIPVEDAEKLSLNKINLMVFPGTVLLKKPLCGNKTAYRHPGTCDTSSLEMGGLRKKRFCYEEELMAEFVQSDDISCGNKTRTEAEIEFVKGTNLQESDAGIKLFITADTGPVGTSEVGKNNSIEVCNQSRETIVGFVRQPVVKCSADKGSAEMEMKSSKLLESESCAETGIEPVKQLDEICHADIVADAVRLEVKNIQEFEASAEVELTDTVQPLGAESKIRQMIVKDLLESKAGNKVEIVECVKHNEPEDGVFGSNNMQVGEAKVSTLQEQFTQLSCEESASAIENSQPETVINVESLDVYDETQLFPNELSQK</sequence>
<comment type="caution">
    <text evidence="10">The sequence shown here is derived from an EMBL/GenBank/DDBJ whole genome shotgun (WGS) entry which is preliminary data.</text>
</comment>
<reference evidence="10 11" key="1">
    <citation type="journal article" date="2023" name="G3 (Bethesda)">
        <title>A chromosome-length genome assembly and annotation of blackberry (Rubus argutus, cv. 'Hillquist').</title>
        <authorList>
            <person name="Bruna T."/>
            <person name="Aryal R."/>
            <person name="Dudchenko O."/>
            <person name="Sargent D.J."/>
            <person name="Mead D."/>
            <person name="Buti M."/>
            <person name="Cavallini A."/>
            <person name="Hytonen T."/>
            <person name="Andres J."/>
            <person name="Pham M."/>
            <person name="Weisz D."/>
            <person name="Mascagni F."/>
            <person name="Usai G."/>
            <person name="Natali L."/>
            <person name="Bassil N."/>
            <person name="Fernandez G.E."/>
            <person name="Lomsadze A."/>
            <person name="Armour M."/>
            <person name="Olukolu B."/>
            <person name="Poorten T."/>
            <person name="Britton C."/>
            <person name="Davik J."/>
            <person name="Ashrafi H."/>
            <person name="Aiden E.L."/>
            <person name="Borodovsky M."/>
            <person name="Worthington M."/>
        </authorList>
    </citation>
    <scope>NUCLEOTIDE SEQUENCE [LARGE SCALE GENOMIC DNA]</scope>
    <source>
        <strain evidence="10">PI 553951</strain>
    </source>
</reference>
<evidence type="ECO:0000256" key="3">
    <source>
        <dbReference type="ARBA" id="ARBA00022771"/>
    </source>
</evidence>
<dbReference type="InterPro" id="IPR019787">
    <property type="entry name" value="Znf_PHD-finger"/>
</dbReference>
<feature type="compositionally biased region" description="Basic residues" evidence="7">
    <location>
        <begin position="741"/>
        <end position="757"/>
    </location>
</feature>
<dbReference type="EMBL" id="JBEDUW010000003">
    <property type="protein sequence ID" value="KAK9937884.1"/>
    <property type="molecule type" value="Genomic_DNA"/>
</dbReference>
<protein>
    <submittedName>
        <fullName evidence="10">Uncharacterized protein</fullName>
    </submittedName>
</protein>
<dbReference type="PANTHER" id="PTHR46508">
    <property type="entry name" value="PHD FINGER FAMILY PROTEIN"/>
    <property type="match status" value="1"/>
</dbReference>
<organism evidence="10 11">
    <name type="scientific">Rubus argutus</name>
    <name type="common">Southern blackberry</name>
    <dbReference type="NCBI Taxonomy" id="59490"/>
    <lineage>
        <taxon>Eukaryota</taxon>
        <taxon>Viridiplantae</taxon>
        <taxon>Streptophyta</taxon>
        <taxon>Embryophyta</taxon>
        <taxon>Tracheophyta</taxon>
        <taxon>Spermatophyta</taxon>
        <taxon>Magnoliopsida</taxon>
        <taxon>eudicotyledons</taxon>
        <taxon>Gunneridae</taxon>
        <taxon>Pentapetalae</taxon>
        <taxon>rosids</taxon>
        <taxon>fabids</taxon>
        <taxon>Rosales</taxon>
        <taxon>Rosaceae</taxon>
        <taxon>Rosoideae</taxon>
        <taxon>Rosoideae incertae sedis</taxon>
        <taxon>Rubus</taxon>
    </lineage>
</organism>
<dbReference type="InterPro" id="IPR001965">
    <property type="entry name" value="Znf_PHD"/>
</dbReference>
<feature type="domain" description="N-acetyltransferase" evidence="9">
    <location>
        <begin position="1049"/>
        <end position="1194"/>
    </location>
</feature>
<dbReference type="SUPFAM" id="SSF57903">
    <property type="entry name" value="FYVE/PHD zinc finger"/>
    <property type="match status" value="1"/>
</dbReference>
<dbReference type="InterPro" id="IPR000182">
    <property type="entry name" value="GNAT_dom"/>
</dbReference>
<dbReference type="PROSITE" id="PS51186">
    <property type="entry name" value="GNAT"/>
    <property type="match status" value="1"/>
</dbReference>
<dbReference type="Proteomes" id="UP001457282">
    <property type="component" value="Unassembled WGS sequence"/>
</dbReference>
<dbReference type="InterPro" id="IPR016181">
    <property type="entry name" value="Acyl_CoA_acyltransferase"/>
</dbReference>
<dbReference type="CDD" id="cd04301">
    <property type="entry name" value="NAT_SF"/>
    <property type="match status" value="1"/>
</dbReference>
<evidence type="ECO:0000256" key="6">
    <source>
        <dbReference type="PROSITE-ProRule" id="PRU00146"/>
    </source>
</evidence>
<evidence type="ECO:0000259" key="9">
    <source>
        <dbReference type="PROSITE" id="PS51186"/>
    </source>
</evidence>
<dbReference type="PROSITE" id="PS50016">
    <property type="entry name" value="ZF_PHD_2"/>
    <property type="match status" value="1"/>
</dbReference>
<keyword evidence="3 6" id="KW-0863">Zinc-finger</keyword>
<dbReference type="Gene3D" id="3.30.40.10">
    <property type="entry name" value="Zinc/RING finger domain, C3HC4 (zinc finger)"/>
    <property type="match status" value="1"/>
</dbReference>